<evidence type="ECO:0000256" key="1">
    <source>
        <dbReference type="ARBA" id="ARBA00009437"/>
    </source>
</evidence>
<dbReference type="InterPro" id="IPR036388">
    <property type="entry name" value="WH-like_DNA-bd_sf"/>
</dbReference>
<sequence length="335" mass="34715">MALVFRTSARSGTWQLVGGSKRCLYHCRVASPDLIDIRCFEAALRTGSISAAGRELGVTQQAVSARLRSLERRVGVDLVQRSPAGVTATPAGDAVLAWAREVLTAAARLDEGIASLAGGAARALSVGASQTIAAHLLPAWLIELRGAQLAAGRDATSVALRTANSAEIIAAVRAGELDLGFIETPALPHGLGVAPIGVDRMVLAVCAEHEWATRDSVALAEVAAVPLVTREPGSGTRAAFEAAVSQQLGITAPTPALELATEAAVRSAVAQGVAPAVLSELSVRDDVRLGRIVEVSLDPEPLERPLTAVWRGTRRDLTGPRRELVAIAARATAPA</sequence>
<evidence type="ECO:0000313" key="6">
    <source>
        <dbReference type="EMBL" id="MBL3690325.1"/>
    </source>
</evidence>
<dbReference type="PRINTS" id="PR00039">
    <property type="entry name" value="HTHLYSR"/>
</dbReference>
<keyword evidence="7" id="KW-1185">Reference proteome</keyword>
<dbReference type="InterPro" id="IPR000847">
    <property type="entry name" value="LysR_HTH_N"/>
</dbReference>
<dbReference type="Gene3D" id="3.40.190.10">
    <property type="entry name" value="Periplasmic binding protein-like II"/>
    <property type="match status" value="2"/>
</dbReference>
<organism evidence="6 7">
    <name type="scientific">Leucobacter chromiireducens subsp. chromiireducens</name>
    <dbReference type="NCBI Taxonomy" id="660067"/>
    <lineage>
        <taxon>Bacteria</taxon>
        <taxon>Bacillati</taxon>
        <taxon>Actinomycetota</taxon>
        <taxon>Actinomycetes</taxon>
        <taxon>Micrococcales</taxon>
        <taxon>Microbacteriaceae</taxon>
        <taxon>Leucobacter</taxon>
    </lineage>
</organism>
<dbReference type="Pfam" id="PF03466">
    <property type="entry name" value="LysR_substrate"/>
    <property type="match status" value="1"/>
</dbReference>
<comment type="similarity">
    <text evidence="1">Belongs to the LysR transcriptional regulatory family.</text>
</comment>
<dbReference type="EMBL" id="QYAD01000003">
    <property type="protein sequence ID" value="MBL3690325.1"/>
    <property type="molecule type" value="Genomic_DNA"/>
</dbReference>
<evidence type="ECO:0000256" key="2">
    <source>
        <dbReference type="ARBA" id="ARBA00023015"/>
    </source>
</evidence>
<evidence type="ECO:0000256" key="3">
    <source>
        <dbReference type="ARBA" id="ARBA00023125"/>
    </source>
</evidence>
<dbReference type="InterPro" id="IPR005119">
    <property type="entry name" value="LysR_subst-bd"/>
</dbReference>
<proteinExistence type="inferred from homology"/>
<dbReference type="PANTHER" id="PTHR30126">
    <property type="entry name" value="HTH-TYPE TRANSCRIPTIONAL REGULATOR"/>
    <property type="match status" value="1"/>
</dbReference>
<dbReference type="Pfam" id="PF00126">
    <property type="entry name" value="HTH_1"/>
    <property type="match status" value="1"/>
</dbReference>
<dbReference type="SUPFAM" id="SSF53850">
    <property type="entry name" value="Periplasmic binding protein-like II"/>
    <property type="match status" value="1"/>
</dbReference>
<evidence type="ECO:0000313" key="7">
    <source>
        <dbReference type="Proteomes" id="UP001646141"/>
    </source>
</evidence>
<dbReference type="Gene3D" id="1.10.10.10">
    <property type="entry name" value="Winged helix-like DNA-binding domain superfamily/Winged helix DNA-binding domain"/>
    <property type="match status" value="1"/>
</dbReference>
<evidence type="ECO:0000259" key="5">
    <source>
        <dbReference type="PROSITE" id="PS50931"/>
    </source>
</evidence>
<keyword evidence="2" id="KW-0805">Transcription regulation</keyword>
<comment type="caution">
    <text evidence="6">The sequence shown here is derived from an EMBL/GenBank/DDBJ whole genome shotgun (WGS) entry which is preliminary data.</text>
</comment>
<dbReference type="PROSITE" id="PS50931">
    <property type="entry name" value="HTH_LYSR"/>
    <property type="match status" value="1"/>
</dbReference>
<dbReference type="SUPFAM" id="SSF46785">
    <property type="entry name" value="Winged helix' DNA-binding domain"/>
    <property type="match status" value="1"/>
</dbReference>
<dbReference type="Proteomes" id="UP001646141">
    <property type="component" value="Unassembled WGS sequence"/>
</dbReference>
<protein>
    <submittedName>
        <fullName evidence="6">LysR family transcriptional regulator</fullName>
    </submittedName>
</protein>
<accession>A0ABS1SQV4</accession>
<dbReference type="PANTHER" id="PTHR30126:SF39">
    <property type="entry name" value="HTH-TYPE TRANSCRIPTIONAL REGULATOR CYSL"/>
    <property type="match status" value="1"/>
</dbReference>
<feature type="domain" description="HTH lysR-type" evidence="5">
    <location>
        <begin position="32"/>
        <end position="89"/>
    </location>
</feature>
<gene>
    <name evidence="6" type="ORF">D3226_10180</name>
</gene>
<dbReference type="InterPro" id="IPR036390">
    <property type="entry name" value="WH_DNA-bd_sf"/>
</dbReference>
<evidence type="ECO:0000256" key="4">
    <source>
        <dbReference type="ARBA" id="ARBA00023163"/>
    </source>
</evidence>
<reference evidence="6 7" key="1">
    <citation type="submission" date="2018-09" db="EMBL/GenBank/DDBJ databases">
        <title>Comparative genomics of Leucobacter spp.</title>
        <authorList>
            <person name="Reis A.C."/>
            <person name="Kolvenbach B.A."/>
            <person name="Corvini P.F.X."/>
            <person name="Nunes O.C."/>
        </authorList>
    </citation>
    <scope>NUCLEOTIDE SEQUENCE [LARGE SCALE GENOMIC DNA]</scope>
    <source>
        <strain evidence="6 7">L-1</strain>
    </source>
</reference>
<name>A0ABS1SQV4_9MICO</name>
<keyword evidence="4" id="KW-0804">Transcription</keyword>
<keyword evidence="3" id="KW-0238">DNA-binding</keyword>